<comment type="similarity">
    <text evidence="1">Belongs to the UFD1 family.</text>
</comment>
<evidence type="ECO:0000259" key="4">
    <source>
        <dbReference type="Pfam" id="PF03152"/>
    </source>
</evidence>
<dbReference type="InterPro" id="IPR055418">
    <property type="entry name" value="UFD1_N2"/>
</dbReference>
<gene>
    <name evidence="6" type="ORF">TGDOM2_270530</name>
</gene>
<proteinExistence type="inferred from homology"/>
<dbReference type="GO" id="GO:0034098">
    <property type="term" value="C:VCP-NPL4-UFD1 AAA ATPase complex"/>
    <property type="evidence" value="ECO:0007669"/>
    <property type="project" value="TreeGrafter"/>
</dbReference>
<dbReference type="Gene3D" id="3.10.330.10">
    <property type="match status" value="1"/>
</dbReference>
<dbReference type="GO" id="GO:0006511">
    <property type="term" value="P:ubiquitin-dependent protein catabolic process"/>
    <property type="evidence" value="ECO:0007669"/>
    <property type="project" value="InterPro"/>
</dbReference>
<evidence type="ECO:0000313" key="6">
    <source>
        <dbReference type="EMBL" id="KFG43665.1"/>
    </source>
</evidence>
<feature type="domain" description="Ubiquitin fusion degradation protein UFD1 N-terminal subdomain 1" evidence="4">
    <location>
        <begin position="23"/>
        <end position="118"/>
    </location>
</feature>
<reference evidence="6 7" key="1">
    <citation type="submission" date="2014-02" db="EMBL/GenBank/DDBJ databases">
        <authorList>
            <person name="Sibley D."/>
            <person name="Venepally P."/>
            <person name="Karamycheva S."/>
            <person name="Hadjithomas M."/>
            <person name="Khan A."/>
            <person name="Brunk B."/>
            <person name="Roos D."/>
            <person name="Caler E."/>
            <person name="Lorenzi H."/>
        </authorList>
    </citation>
    <scope>NUCLEOTIDE SEQUENCE [LARGE SCALE GENOMIC DNA]</scope>
    <source>
        <strain evidence="6 7">GAB2-2007-GAL-DOM2</strain>
    </source>
</reference>
<dbReference type="InterPro" id="IPR042299">
    <property type="entry name" value="Ufd1-like_Nn"/>
</dbReference>
<evidence type="ECO:0000256" key="2">
    <source>
        <dbReference type="ARBA" id="ARBA00022786"/>
    </source>
</evidence>
<dbReference type="InterPro" id="IPR055417">
    <property type="entry name" value="UFD1_N1"/>
</dbReference>
<sequence>MFSRHVANLLGMGEMDGGPGSGFSQCYSCFPVSFIGKDEMEKGNKILLPQSALHALARLHISWPMLFEVVNEAKDRRTHTGVLEFVAEEGTCHFPYWMMQNLGLEEGDIVRVRNISLPKGTFVELQPVTTEFLQVSNPRAVLEVALRGYAALTVGDLIYLPFLDKGFQLLVTDLRPAPAVSIIETDMEVEFKAPEGYVEPTVRAKQSTSEADAAMNSEEESSEIDSAESDSSQRVLFAGKGTRLDGKAIRASPESAPAKKEEETREPWKNRIKNGVRTKCAEYDELVREGRIPGFIGKVSSGTAGRLPGVSGDAGEGSANSRGFAAFFGKGNTCE</sequence>
<dbReference type="Gene3D" id="2.40.40.50">
    <property type="entry name" value="Ubiquitin fusion degradation protein UFD1, N-terminal domain"/>
    <property type="match status" value="1"/>
</dbReference>
<evidence type="ECO:0000256" key="1">
    <source>
        <dbReference type="ARBA" id="ARBA00006043"/>
    </source>
</evidence>
<dbReference type="GO" id="GO:0031593">
    <property type="term" value="F:polyubiquitin modification-dependent protein binding"/>
    <property type="evidence" value="ECO:0007669"/>
    <property type="project" value="TreeGrafter"/>
</dbReference>
<name>A0A086KGZ7_TOXGO</name>
<keyword evidence="2" id="KW-0833">Ubl conjugation pathway</keyword>
<organism evidence="6 7">
    <name type="scientific">Toxoplasma gondii GAB2-2007-GAL-DOM2</name>
    <dbReference type="NCBI Taxonomy" id="1130820"/>
    <lineage>
        <taxon>Eukaryota</taxon>
        <taxon>Sar</taxon>
        <taxon>Alveolata</taxon>
        <taxon>Apicomplexa</taxon>
        <taxon>Conoidasida</taxon>
        <taxon>Coccidia</taxon>
        <taxon>Eucoccidiorida</taxon>
        <taxon>Eimeriorina</taxon>
        <taxon>Sarcocystidae</taxon>
        <taxon>Toxoplasma</taxon>
    </lineage>
</organism>
<evidence type="ECO:0000256" key="3">
    <source>
        <dbReference type="SAM" id="MobiDB-lite"/>
    </source>
</evidence>
<dbReference type="EMBL" id="AHZU02000495">
    <property type="protein sequence ID" value="KFG43665.1"/>
    <property type="molecule type" value="Genomic_DNA"/>
</dbReference>
<feature type="domain" description="Ubiquitin fusion degradation protein UFD1 N-terminal subdomain 2" evidence="5">
    <location>
        <begin position="119"/>
        <end position="194"/>
    </location>
</feature>
<dbReference type="GO" id="GO:0036503">
    <property type="term" value="P:ERAD pathway"/>
    <property type="evidence" value="ECO:0007669"/>
    <property type="project" value="TreeGrafter"/>
</dbReference>
<dbReference type="PANTHER" id="PTHR12555">
    <property type="entry name" value="UBIQUITIN FUSION DEGRADATON PROTEIN 1"/>
    <property type="match status" value="1"/>
</dbReference>
<accession>A0A086KGZ7</accession>
<dbReference type="PANTHER" id="PTHR12555:SF13">
    <property type="entry name" value="UBIQUITIN RECOGNITION FACTOR IN ER-ASSOCIATED DEGRADATION PROTEIN 1"/>
    <property type="match status" value="1"/>
</dbReference>
<feature type="compositionally biased region" description="Acidic residues" evidence="3">
    <location>
        <begin position="217"/>
        <end position="228"/>
    </location>
</feature>
<dbReference type="AlphaFoldDB" id="A0A086KGZ7"/>
<evidence type="ECO:0000313" key="7">
    <source>
        <dbReference type="Proteomes" id="UP000028837"/>
    </source>
</evidence>
<dbReference type="Pfam" id="PF03152">
    <property type="entry name" value="UFD1_N1"/>
    <property type="match status" value="1"/>
</dbReference>
<dbReference type="OrthoDB" id="422728at2759"/>
<dbReference type="SMR" id="A0A086KGZ7"/>
<dbReference type="Pfam" id="PF24842">
    <property type="entry name" value="UFD1_N2"/>
    <property type="match status" value="1"/>
</dbReference>
<dbReference type="InterPro" id="IPR004854">
    <property type="entry name" value="Ufd1-like"/>
</dbReference>
<comment type="caution">
    <text evidence="6">The sequence shown here is derived from an EMBL/GenBank/DDBJ whole genome shotgun (WGS) entry which is preliminary data.</text>
</comment>
<dbReference type="VEuPathDB" id="ToxoDB:TGDOM2_270530"/>
<protein>
    <submittedName>
        <fullName evidence="6">Ubiquitin fusion degradation protein UFD1CY</fullName>
    </submittedName>
</protein>
<dbReference type="Proteomes" id="UP000028837">
    <property type="component" value="Unassembled WGS sequence"/>
</dbReference>
<feature type="region of interest" description="Disordered" evidence="3">
    <location>
        <begin position="202"/>
        <end position="232"/>
    </location>
</feature>
<evidence type="ECO:0000259" key="5">
    <source>
        <dbReference type="Pfam" id="PF24842"/>
    </source>
</evidence>